<keyword evidence="4" id="KW-1185">Reference proteome</keyword>
<feature type="domain" description="CoA carboxyltransferase N-terminal" evidence="2">
    <location>
        <begin position="1"/>
        <end position="115"/>
    </location>
</feature>
<dbReference type="EMBL" id="JBHTHX010001766">
    <property type="protein sequence ID" value="MFD0889319.1"/>
    <property type="molecule type" value="Genomic_DNA"/>
</dbReference>
<accession>A0ABW3E1S7</accession>
<feature type="non-terminal residue" evidence="3">
    <location>
        <position position="115"/>
    </location>
</feature>
<keyword evidence="3" id="KW-0808">Transferase</keyword>
<dbReference type="Gene3D" id="3.90.226.10">
    <property type="entry name" value="2-enoyl-CoA Hydratase, Chain A, domain 1"/>
    <property type="match status" value="1"/>
</dbReference>
<proteinExistence type="predicted"/>
<dbReference type="InterPro" id="IPR011762">
    <property type="entry name" value="COA_CT_N"/>
</dbReference>
<protein>
    <submittedName>
        <fullName evidence="3">Carboxyl transferase domain-containing protein</fullName>
    </submittedName>
</protein>
<dbReference type="InterPro" id="IPR051047">
    <property type="entry name" value="AccD/PCCB"/>
</dbReference>
<dbReference type="Proteomes" id="UP001597024">
    <property type="component" value="Unassembled WGS sequence"/>
</dbReference>
<reference evidence="4" key="1">
    <citation type="journal article" date="2019" name="Int. J. Syst. Evol. Microbiol.">
        <title>The Global Catalogue of Microorganisms (GCM) 10K type strain sequencing project: providing services to taxonomists for standard genome sequencing and annotation.</title>
        <authorList>
            <consortium name="The Broad Institute Genomics Platform"/>
            <consortium name="The Broad Institute Genome Sequencing Center for Infectious Disease"/>
            <person name="Wu L."/>
            <person name="Ma J."/>
        </authorList>
    </citation>
    <scope>NUCLEOTIDE SEQUENCE [LARGE SCALE GENOMIC DNA]</scope>
    <source>
        <strain evidence="4">CCUG 62974</strain>
    </source>
</reference>
<dbReference type="GO" id="GO:0016740">
    <property type="term" value="F:transferase activity"/>
    <property type="evidence" value="ECO:0007669"/>
    <property type="project" value="UniProtKB-KW"/>
</dbReference>
<dbReference type="PANTHER" id="PTHR43842">
    <property type="entry name" value="PROPIONYL-COA CARBOXYLASE BETA CHAIN"/>
    <property type="match status" value="1"/>
</dbReference>
<dbReference type="PROSITE" id="PS50980">
    <property type="entry name" value="COA_CT_NTER"/>
    <property type="match status" value="1"/>
</dbReference>
<feature type="compositionally biased region" description="Basic and acidic residues" evidence="1">
    <location>
        <begin position="12"/>
        <end position="22"/>
    </location>
</feature>
<evidence type="ECO:0000256" key="1">
    <source>
        <dbReference type="SAM" id="MobiDB-lite"/>
    </source>
</evidence>
<sequence>MTVLDNRVVNDSSDKEAADPRDPQVRLAALLDEGSIRLISPVDRSGALAAMGRVEGVPVVVFVSDARMQGGAMGSQGCEHIVHAYDVAVRERVPIIGVWHSGGARLAEGAESLHA</sequence>
<dbReference type="InterPro" id="IPR029045">
    <property type="entry name" value="ClpP/crotonase-like_dom_sf"/>
</dbReference>
<comment type="caution">
    <text evidence="3">The sequence shown here is derived from an EMBL/GenBank/DDBJ whole genome shotgun (WGS) entry which is preliminary data.</text>
</comment>
<organism evidence="3 4">
    <name type="scientific">Streptosporangium algeriense</name>
    <dbReference type="NCBI Taxonomy" id="1682748"/>
    <lineage>
        <taxon>Bacteria</taxon>
        <taxon>Bacillati</taxon>
        <taxon>Actinomycetota</taxon>
        <taxon>Actinomycetes</taxon>
        <taxon>Streptosporangiales</taxon>
        <taxon>Streptosporangiaceae</taxon>
        <taxon>Streptosporangium</taxon>
    </lineage>
</organism>
<name>A0ABW3E1S7_9ACTN</name>
<dbReference type="InterPro" id="IPR034733">
    <property type="entry name" value="AcCoA_carboxyl_beta"/>
</dbReference>
<gene>
    <name evidence="3" type="ORF">ACFQ08_32695</name>
</gene>
<dbReference type="PANTHER" id="PTHR43842:SF2">
    <property type="entry name" value="PROPIONYL-COA CARBOXYLASE BETA CHAIN, MITOCHONDRIAL"/>
    <property type="match status" value="1"/>
</dbReference>
<feature type="region of interest" description="Disordered" evidence="1">
    <location>
        <begin position="1"/>
        <end position="22"/>
    </location>
</feature>
<evidence type="ECO:0000259" key="2">
    <source>
        <dbReference type="PROSITE" id="PS50980"/>
    </source>
</evidence>
<dbReference type="SUPFAM" id="SSF52096">
    <property type="entry name" value="ClpP/crotonase"/>
    <property type="match status" value="1"/>
</dbReference>
<evidence type="ECO:0000313" key="3">
    <source>
        <dbReference type="EMBL" id="MFD0889319.1"/>
    </source>
</evidence>
<evidence type="ECO:0000313" key="4">
    <source>
        <dbReference type="Proteomes" id="UP001597024"/>
    </source>
</evidence>
<dbReference type="Pfam" id="PF01039">
    <property type="entry name" value="Carboxyl_trans"/>
    <property type="match status" value="1"/>
</dbReference>